<gene>
    <name evidence="2" type="ORF">E3Q03_01425</name>
    <name evidence="1" type="ORF">E3Q22_01379</name>
</gene>
<protein>
    <submittedName>
        <fullName evidence="1">WD40 repeat-like protein</fullName>
    </submittedName>
</protein>
<dbReference type="EMBL" id="SPRC01000010">
    <property type="protein sequence ID" value="TIB81181.1"/>
    <property type="molecule type" value="Genomic_DNA"/>
</dbReference>
<sequence length="317" mass="34084">MILDGHSEPILDLAICPYDSSIIATASGKLNFNINRKDSTVRLWKGDRDSYKSYKAIVNFEDAVVAVLWHPKVENQLFLCCGGTIFLFDLNISSPLIKASEASKTWNVTEVEINSISIDRKAQQVAFCDDSGAVGVLDTSTGKTRLFRYKHANIASKVAYKNGKDGDLLSGSYDSSALIWNTSKGTIGDTLDLSTRQGQSMAPAFVLSLASSEDGKKLAVGSGNGSVWLSSSRLSNAREVTAHNGPVVGLAFVNGRLISCSLYQLCIWKENLEGVDSTTTIDGLEKANCIATTSTHVYIGGFEKNGKGRAVVLPLSL</sequence>
<dbReference type="InterPro" id="IPR015943">
    <property type="entry name" value="WD40/YVTN_repeat-like_dom_sf"/>
</dbReference>
<reference evidence="3 4" key="1">
    <citation type="submission" date="2019-03" db="EMBL/GenBank/DDBJ databases">
        <title>Sequencing 25 genomes of Wallemia mellicola.</title>
        <authorList>
            <person name="Gostincar C."/>
        </authorList>
    </citation>
    <scope>NUCLEOTIDE SEQUENCE [LARGE SCALE GENOMIC DNA]</scope>
    <source>
        <strain evidence="2 3">EXF-1277</strain>
        <strain evidence="1 4">EXF-6152</strain>
    </source>
</reference>
<name>A0A4T0MDI1_9BASI</name>
<dbReference type="AlphaFoldDB" id="A0A4T0MDI1"/>
<accession>A0A4T0MDI1</accession>
<comment type="caution">
    <text evidence="1">The sequence shown here is derived from an EMBL/GenBank/DDBJ whole genome shotgun (WGS) entry which is preliminary data.</text>
</comment>
<evidence type="ECO:0000313" key="4">
    <source>
        <dbReference type="Proteomes" id="UP000310685"/>
    </source>
</evidence>
<dbReference type="InterPro" id="IPR001680">
    <property type="entry name" value="WD40_rpt"/>
</dbReference>
<dbReference type="SMART" id="SM00320">
    <property type="entry name" value="WD40"/>
    <property type="match status" value="6"/>
</dbReference>
<dbReference type="Gene3D" id="2.130.10.10">
    <property type="entry name" value="YVTN repeat-like/Quinoprotein amine dehydrogenase"/>
    <property type="match status" value="2"/>
</dbReference>
<evidence type="ECO:0000313" key="2">
    <source>
        <dbReference type="EMBL" id="TIC69332.1"/>
    </source>
</evidence>
<dbReference type="Proteomes" id="UP000305362">
    <property type="component" value="Unassembled WGS sequence"/>
</dbReference>
<evidence type="ECO:0000313" key="1">
    <source>
        <dbReference type="EMBL" id="TIB81181.1"/>
    </source>
</evidence>
<proteinExistence type="predicted"/>
<dbReference type="PANTHER" id="PTHR44666:SF1">
    <property type="entry name" value="WD REPEAT-CONTAINING PROTEIN 53"/>
    <property type="match status" value="1"/>
</dbReference>
<dbReference type="PANTHER" id="PTHR44666">
    <property type="entry name" value="WD REPEAT-CONTAINING PROTEIN 53"/>
    <property type="match status" value="1"/>
</dbReference>
<dbReference type="InterPro" id="IPR042453">
    <property type="entry name" value="WDR53"/>
</dbReference>
<dbReference type="Pfam" id="PF00400">
    <property type="entry name" value="WD40"/>
    <property type="match status" value="1"/>
</dbReference>
<organism evidence="1 4">
    <name type="scientific">Wallemia mellicola</name>
    <dbReference type="NCBI Taxonomy" id="1708541"/>
    <lineage>
        <taxon>Eukaryota</taxon>
        <taxon>Fungi</taxon>
        <taxon>Dikarya</taxon>
        <taxon>Basidiomycota</taxon>
        <taxon>Wallemiomycotina</taxon>
        <taxon>Wallemiomycetes</taxon>
        <taxon>Wallemiales</taxon>
        <taxon>Wallemiaceae</taxon>
        <taxon>Wallemia</taxon>
    </lineage>
</organism>
<dbReference type="Proteomes" id="UP000310685">
    <property type="component" value="Unassembled WGS sequence"/>
</dbReference>
<dbReference type="EMBL" id="SPRV01000010">
    <property type="protein sequence ID" value="TIC69332.1"/>
    <property type="molecule type" value="Genomic_DNA"/>
</dbReference>
<evidence type="ECO:0000313" key="3">
    <source>
        <dbReference type="Proteomes" id="UP000305362"/>
    </source>
</evidence>
<dbReference type="InterPro" id="IPR036322">
    <property type="entry name" value="WD40_repeat_dom_sf"/>
</dbReference>
<dbReference type="SUPFAM" id="SSF50978">
    <property type="entry name" value="WD40 repeat-like"/>
    <property type="match status" value="1"/>
</dbReference>
<dbReference type="OrthoDB" id="2161379at2759"/>